<feature type="compositionally biased region" description="Acidic residues" evidence="9">
    <location>
        <begin position="586"/>
        <end position="600"/>
    </location>
</feature>
<dbReference type="SUPFAM" id="SSF57850">
    <property type="entry name" value="RING/U-box"/>
    <property type="match status" value="1"/>
</dbReference>
<feature type="compositionally biased region" description="Acidic residues" evidence="9">
    <location>
        <begin position="287"/>
        <end position="301"/>
    </location>
</feature>
<dbReference type="SMART" id="SM00487">
    <property type="entry name" value="DEXDc"/>
    <property type="match status" value="1"/>
</dbReference>
<evidence type="ECO:0000259" key="11">
    <source>
        <dbReference type="PROSITE" id="PS51192"/>
    </source>
</evidence>
<evidence type="ECO:0000256" key="2">
    <source>
        <dbReference type="ARBA" id="ARBA00022741"/>
    </source>
</evidence>
<dbReference type="InterPro" id="IPR050628">
    <property type="entry name" value="SNF2_RAD54_helicase_TF"/>
</dbReference>
<keyword evidence="5" id="KW-0347">Helicase</keyword>
<dbReference type="Proteomes" id="UP001165083">
    <property type="component" value="Unassembled WGS sequence"/>
</dbReference>
<evidence type="ECO:0000259" key="10">
    <source>
        <dbReference type="PROSITE" id="PS50089"/>
    </source>
</evidence>
<evidence type="ECO:0000256" key="6">
    <source>
        <dbReference type="ARBA" id="ARBA00022833"/>
    </source>
</evidence>
<keyword evidence="14" id="KW-1185">Reference proteome</keyword>
<feature type="compositionally biased region" description="Acidic residues" evidence="9">
    <location>
        <begin position="157"/>
        <end position="192"/>
    </location>
</feature>
<dbReference type="Gene3D" id="3.40.50.300">
    <property type="entry name" value="P-loop containing nucleotide triphosphate hydrolases"/>
    <property type="match status" value="1"/>
</dbReference>
<protein>
    <submittedName>
        <fullName evidence="13">Unnamed protein product</fullName>
    </submittedName>
</protein>
<dbReference type="PROSITE" id="PS50089">
    <property type="entry name" value="ZF_RING_2"/>
    <property type="match status" value="1"/>
</dbReference>
<feature type="compositionally biased region" description="Acidic residues" evidence="9">
    <location>
        <begin position="609"/>
        <end position="626"/>
    </location>
</feature>
<dbReference type="InterPro" id="IPR013083">
    <property type="entry name" value="Znf_RING/FYVE/PHD"/>
</dbReference>
<feature type="compositionally biased region" description="Acidic residues" evidence="9">
    <location>
        <begin position="528"/>
        <end position="537"/>
    </location>
</feature>
<dbReference type="PROSITE" id="PS51192">
    <property type="entry name" value="HELICASE_ATP_BIND_1"/>
    <property type="match status" value="1"/>
</dbReference>
<feature type="compositionally biased region" description="Basic and acidic residues" evidence="9">
    <location>
        <begin position="490"/>
        <end position="501"/>
    </location>
</feature>
<dbReference type="InterPro" id="IPR001841">
    <property type="entry name" value="Znf_RING"/>
</dbReference>
<proteinExistence type="predicted"/>
<keyword evidence="2" id="KW-0547">Nucleotide-binding</keyword>
<evidence type="ECO:0000256" key="9">
    <source>
        <dbReference type="SAM" id="MobiDB-lite"/>
    </source>
</evidence>
<evidence type="ECO:0000256" key="4">
    <source>
        <dbReference type="ARBA" id="ARBA00022801"/>
    </source>
</evidence>
<dbReference type="PROSITE" id="PS00518">
    <property type="entry name" value="ZF_RING_1"/>
    <property type="match status" value="1"/>
</dbReference>
<dbReference type="Pfam" id="PF00097">
    <property type="entry name" value="zf-C3HC4"/>
    <property type="match status" value="1"/>
</dbReference>
<feature type="compositionally biased region" description="Basic residues" evidence="9">
    <location>
        <begin position="632"/>
        <end position="655"/>
    </location>
</feature>
<name>A0A9W6WQC0_9STRA</name>
<feature type="region of interest" description="Disordered" evidence="9">
    <location>
        <begin position="355"/>
        <end position="441"/>
    </location>
</feature>
<dbReference type="InterPro" id="IPR027417">
    <property type="entry name" value="P-loop_NTPase"/>
</dbReference>
<dbReference type="PROSITE" id="PS51194">
    <property type="entry name" value="HELICASE_CTER"/>
    <property type="match status" value="1"/>
</dbReference>
<dbReference type="GO" id="GO:0008270">
    <property type="term" value="F:zinc ion binding"/>
    <property type="evidence" value="ECO:0007669"/>
    <property type="project" value="UniProtKB-KW"/>
</dbReference>
<dbReference type="PANTHER" id="PTHR45626:SF12">
    <property type="entry name" value="DNA REPAIR PROTEIN RAD16"/>
    <property type="match status" value="1"/>
</dbReference>
<gene>
    <name evidence="13" type="ORF">Plil01_000384400</name>
</gene>
<evidence type="ECO:0000256" key="8">
    <source>
        <dbReference type="PROSITE-ProRule" id="PRU00175"/>
    </source>
</evidence>
<dbReference type="GO" id="GO:0006289">
    <property type="term" value="P:nucleotide-excision repair"/>
    <property type="evidence" value="ECO:0007669"/>
    <property type="project" value="TreeGrafter"/>
</dbReference>
<dbReference type="InterPro" id="IPR000330">
    <property type="entry name" value="SNF2_N"/>
</dbReference>
<reference evidence="13" key="1">
    <citation type="submission" date="2023-04" db="EMBL/GenBank/DDBJ databases">
        <title>Phytophthora lilii NBRC 32176.</title>
        <authorList>
            <person name="Ichikawa N."/>
            <person name="Sato H."/>
            <person name="Tonouchi N."/>
        </authorList>
    </citation>
    <scope>NUCLEOTIDE SEQUENCE</scope>
    <source>
        <strain evidence="13">NBRC 32176</strain>
    </source>
</reference>
<feature type="compositionally biased region" description="Basic residues" evidence="9">
    <location>
        <begin position="544"/>
        <end position="559"/>
    </location>
</feature>
<dbReference type="EMBL" id="BSXW01000153">
    <property type="protein sequence ID" value="GMF13366.1"/>
    <property type="molecule type" value="Genomic_DNA"/>
</dbReference>
<feature type="compositionally biased region" description="Basic residues" evidence="9">
    <location>
        <begin position="1005"/>
        <end position="1017"/>
    </location>
</feature>
<evidence type="ECO:0000256" key="5">
    <source>
        <dbReference type="ARBA" id="ARBA00022806"/>
    </source>
</evidence>
<evidence type="ECO:0000313" key="14">
    <source>
        <dbReference type="Proteomes" id="UP001165083"/>
    </source>
</evidence>
<sequence length="1408" mass="157890">MRRPKTAHGQRAGDAKAASAKTDLLLHRHLLRRSSGFMLARKAERAGSRSSATAAAAPAASTGSTSSNNSVVGLNGPKGYSREELINFWRELSLVAKRRLLRIRRETYLTALDQFLVGQNLCCECHDNVIAEWEDHERKRSGSRSLQDVFSVFPPFLDDEDDEDEDDEEDEEEDEDDDDEEEDELEDESDEDMLAADDMVLEEEELVFKYELEREGRRSVGGKGGMLSDEYLAALEVGKRQEDELLRLIQKEERYIIIREDHTDFIMDLIRCGEQFSYVSPFRSGFDDDSEDSEEEDDVDDTCPGANTSHLAQEYLLEVLAIKFREQLEDAYQEALQHSLAIQAELLRDELADLKASQKPSSSSKKKKNRKEKKRRRKEAAALRATEKVSPRDSSPPQPRTSASPKRKPAAAKEKPQPALALTDGSGDSETKVRDPEEDEIDREVEQFRLLLEKINAESALRSRKKLVLPPGSFAHLTSMTVSGGAKGKTTAEKRKKREAEEQQEQQDEQPKPKRRRVAARSVKEKEEGDEEDEEDEKPIAKTLPKRQNGKAPMKKKTKTPPATKTRGDGRTGRRASSQQVALQLSDDEDEEENDSDGDSDFFFVGESVSEEEDDDESVSDEVSSEEDQKPARRRPVTKKPPAKQKAGVNRRAKRQSSPPVDSPHTTNNNGDASDADSLDIDIVDESEESEEDMYDGPHYFIEYAINARAKQHLECTAIGLKAGLAANEPKEEPDAEDIETKKQAKKKKNNDPIEGLSKLQPADQKRVREYMEKNDQNGVIDERLALADDHFNKKGRMPEKQPSQFLTATLLPYQREALAWMVGQEQSGYKGGILADEMGMGKTIQAISLMLENVREKNPSTGKASKGRSSSSVRGGTLVICPLVAVMQWKSEIERFVEPGHLSVYIHHGPKRLEAVDKIASYDIVLTTYSIIESEIRKTLGWSKVACQYCGKKYLPDKLISHNKYFCGPDAKKTALQDKQQKKKPKKEAAGEDEEGDEDDLKRSAQKSKGRANYRSKKNDLDDKKTTPQKTKGKSPLHQIHWTRIVLDEAHYIKDRNCNTARGVFELKSTYKWCLSGCHSDSSILLRRTKEGRADDISLPPKLVRIRKDRLDERENDFYEAIYTQSQAQFNTYVSSGTLLNNYAHIFDLLIRLRQAVDHPYLVIYSKSNPALQLPSSAAPLIEEQPFGVNEGSSPGDEQSCTICHEYVEDGVIAKCGHEFCRECVKEYIESLPAGGEAACPTCSKPLTVDLSLPVETDVGSTEISSESASSTIRSPRAVNLSSFHKNSILHRISDIHAFQSSTKIEALMQELELMRIRDPSGKAIIFSQFVNMLDIIQHRLQLGGVKCVKLSGNMSMAIRDRTIKAFRDDPTVTAFLISLKAGGVALNLTVASQYVLLFGLSGWCSI</sequence>
<dbReference type="GO" id="GO:0004386">
    <property type="term" value="F:helicase activity"/>
    <property type="evidence" value="ECO:0007669"/>
    <property type="project" value="UniProtKB-KW"/>
</dbReference>
<feature type="compositionally biased region" description="Basic and acidic residues" evidence="9">
    <location>
        <begin position="379"/>
        <end position="391"/>
    </location>
</feature>
<keyword evidence="1" id="KW-0479">Metal-binding</keyword>
<evidence type="ECO:0000259" key="12">
    <source>
        <dbReference type="PROSITE" id="PS51194"/>
    </source>
</evidence>
<dbReference type="InterPro" id="IPR049730">
    <property type="entry name" value="SNF2/RAD54-like_C"/>
</dbReference>
<dbReference type="Pfam" id="PF00176">
    <property type="entry name" value="SNF2-rel_dom"/>
    <property type="match status" value="1"/>
</dbReference>
<feature type="compositionally biased region" description="Polar residues" evidence="9">
    <location>
        <begin position="656"/>
        <end position="671"/>
    </location>
</feature>
<accession>A0A9W6WQC0</accession>
<keyword evidence="7" id="KW-0067">ATP-binding</keyword>
<dbReference type="SMART" id="SM00184">
    <property type="entry name" value="RING"/>
    <property type="match status" value="1"/>
</dbReference>
<dbReference type="CDD" id="cd18793">
    <property type="entry name" value="SF2_C_SNF"/>
    <property type="match status" value="1"/>
</dbReference>
<organism evidence="13 14">
    <name type="scientific">Phytophthora lilii</name>
    <dbReference type="NCBI Taxonomy" id="2077276"/>
    <lineage>
        <taxon>Eukaryota</taxon>
        <taxon>Sar</taxon>
        <taxon>Stramenopiles</taxon>
        <taxon>Oomycota</taxon>
        <taxon>Peronosporomycetes</taxon>
        <taxon>Peronosporales</taxon>
        <taxon>Peronosporaceae</taxon>
        <taxon>Phytophthora</taxon>
    </lineage>
</organism>
<dbReference type="PANTHER" id="PTHR45626">
    <property type="entry name" value="TRANSCRIPTION TERMINATION FACTOR 2-RELATED"/>
    <property type="match status" value="1"/>
</dbReference>
<evidence type="ECO:0000256" key="1">
    <source>
        <dbReference type="ARBA" id="ARBA00022723"/>
    </source>
</evidence>
<feature type="domain" description="Helicase ATP-binding" evidence="11">
    <location>
        <begin position="824"/>
        <end position="1098"/>
    </location>
</feature>
<evidence type="ECO:0000256" key="3">
    <source>
        <dbReference type="ARBA" id="ARBA00022771"/>
    </source>
</evidence>
<feature type="region of interest" description="Disordered" evidence="9">
    <location>
        <begin position="977"/>
        <end position="1036"/>
    </location>
</feature>
<feature type="compositionally biased region" description="Basic and acidic residues" evidence="9">
    <location>
        <begin position="1018"/>
        <end position="1027"/>
    </location>
</feature>
<feature type="region of interest" description="Disordered" evidence="9">
    <location>
        <begin position="48"/>
        <end position="70"/>
    </location>
</feature>
<dbReference type="OrthoDB" id="448448at2759"/>
<dbReference type="GO" id="GO:0008094">
    <property type="term" value="F:ATP-dependent activity, acting on DNA"/>
    <property type="evidence" value="ECO:0007669"/>
    <property type="project" value="TreeGrafter"/>
</dbReference>
<feature type="region of interest" description="Disordered" evidence="9">
    <location>
        <begin position="729"/>
        <end position="764"/>
    </location>
</feature>
<dbReference type="GO" id="GO:0016787">
    <property type="term" value="F:hydrolase activity"/>
    <property type="evidence" value="ECO:0007669"/>
    <property type="project" value="UniProtKB-KW"/>
</dbReference>
<dbReference type="InterPro" id="IPR014001">
    <property type="entry name" value="Helicase_ATP-bd"/>
</dbReference>
<feature type="region of interest" description="Disordered" evidence="9">
    <location>
        <begin position="283"/>
        <end position="307"/>
    </location>
</feature>
<dbReference type="InterPro" id="IPR018957">
    <property type="entry name" value="Znf_C3HC4_RING-type"/>
</dbReference>
<feature type="region of interest" description="Disordered" evidence="9">
    <location>
        <begin position="457"/>
        <end position="696"/>
    </location>
</feature>
<dbReference type="InterPro" id="IPR017907">
    <property type="entry name" value="Znf_RING_CS"/>
</dbReference>
<dbReference type="GO" id="GO:0005634">
    <property type="term" value="C:nucleus"/>
    <property type="evidence" value="ECO:0007669"/>
    <property type="project" value="TreeGrafter"/>
</dbReference>
<dbReference type="InterPro" id="IPR038718">
    <property type="entry name" value="SNF2-like_sf"/>
</dbReference>
<dbReference type="SUPFAM" id="SSF52540">
    <property type="entry name" value="P-loop containing nucleoside triphosphate hydrolases"/>
    <property type="match status" value="2"/>
</dbReference>
<evidence type="ECO:0000256" key="7">
    <source>
        <dbReference type="ARBA" id="ARBA00022840"/>
    </source>
</evidence>
<feature type="compositionally biased region" description="Acidic residues" evidence="9">
    <location>
        <begin position="674"/>
        <end position="695"/>
    </location>
</feature>
<comment type="caution">
    <text evidence="13">The sequence shown here is derived from an EMBL/GenBank/DDBJ whole genome shotgun (WGS) entry which is preliminary data.</text>
</comment>
<dbReference type="Pfam" id="PF00271">
    <property type="entry name" value="Helicase_C"/>
    <property type="match status" value="1"/>
</dbReference>
<dbReference type="InterPro" id="IPR001650">
    <property type="entry name" value="Helicase_C-like"/>
</dbReference>
<feature type="domain" description="RING-type" evidence="10">
    <location>
        <begin position="1202"/>
        <end position="1245"/>
    </location>
</feature>
<dbReference type="Gene3D" id="3.30.40.10">
    <property type="entry name" value="Zinc/RING finger domain, C3HC4 (zinc finger)"/>
    <property type="match status" value="1"/>
</dbReference>
<dbReference type="CDD" id="cd16567">
    <property type="entry name" value="RING-HC_RAD16-like"/>
    <property type="match status" value="1"/>
</dbReference>
<dbReference type="Gene3D" id="3.40.50.10810">
    <property type="entry name" value="Tandem AAA-ATPase domain"/>
    <property type="match status" value="2"/>
</dbReference>
<feature type="compositionally biased region" description="Basic and acidic residues" evidence="9">
    <location>
        <begin position="729"/>
        <end position="743"/>
    </location>
</feature>
<feature type="region of interest" description="Disordered" evidence="9">
    <location>
        <begin position="154"/>
        <end position="192"/>
    </location>
</feature>
<feature type="domain" description="Helicase C-terminal" evidence="12">
    <location>
        <begin position="1305"/>
        <end position="1408"/>
    </location>
</feature>
<dbReference type="CDD" id="cd18008">
    <property type="entry name" value="DEXDc_SHPRH-like"/>
    <property type="match status" value="1"/>
</dbReference>
<evidence type="ECO:0000313" key="13">
    <source>
        <dbReference type="EMBL" id="GMF13366.1"/>
    </source>
</evidence>
<dbReference type="GO" id="GO:0005524">
    <property type="term" value="F:ATP binding"/>
    <property type="evidence" value="ECO:0007669"/>
    <property type="project" value="UniProtKB-KW"/>
</dbReference>
<keyword evidence="3 8" id="KW-0863">Zinc-finger</keyword>
<feature type="compositionally biased region" description="Basic residues" evidence="9">
    <location>
        <begin position="364"/>
        <end position="378"/>
    </location>
</feature>
<keyword evidence="4" id="KW-0378">Hydrolase</keyword>
<keyword evidence="6" id="KW-0862">Zinc</keyword>